<dbReference type="AlphaFoldDB" id="A0A2U1L7T1"/>
<dbReference type="SUPFAM" id="SSF81901">
    <property type="entry name" value="HCP-like"/>
    <property type="match status" value="1"/>
</dbReference>
<dbReference type="PANTHER" id="PTHR47939">
    <property type="entry name" value="MEMBRANE-ASSOCIATED SALT-INDUCIBLE PROTEIN-LIKE"/>
    <property type="match status" value="1"/>
</dbReference>
<evidence type="ECO:0000313" key="4">
    <source>
        <dbReference type="EMBL" id="PWA45077.1"/>
    </source>
</evidence>
<dbReference type="OrthoDB" id="185373at2759"/>
<comment type="caution">
    <text evidence="4">The sequence shown here is derived from an EMBL/GenBank/DDBJ whole genome shotgun (WGS) entry which is preliminary data.</text>
</comment>
<evidence type="ECO:0000256" key="1">
    <source>
        <dbReference type="ARBA" id="ARBA00007626"/>
    </source>
</evidence>
<keyword evidence="5" id="KW-1185">Reference proteome</keyword>
<dbReference type="Proteomes" id="UP000245207">
    <property type="component" value="Unassembled WGS sequence"/>
</dbReference>
<name>A0A2U1L7T1_ARTAN</name>
<dbReference type="Pfam" id="PF13041">
    <property type="entry name" value="PPR_2"/>
    <property type="match status" value="2"/>
</dbReference>
<dbReference type="NCBIfam" id="TIGR00756">
    <property type="entry name" value="PPR"/>
    <property type="match status" value="4"/>
</dbReference>
<proteinExistence type="inferred from homology"/>
<evidence type="ECO:0000313" key="5">
    <source>
        <dbReference type="Proteomes" id="UP000245207"/>
    </source>
</evidence>
<feature type="repeat" description="PPR" evidence="3">
    <location>
        <begin position="353"/>
        <end position="387"/>
    </location>
</feature>
<dbReference type="EMBL" id="PKPP01010955">
    <property type="protein sequence ID" value="PWA45077.1"/>
    <property type="molecule type" value="Genomic_DNA"/>
</dbReference>
<accession>A0A2U1L7T1</accession>
<dbReference type="Gene3D" id="1.25.40.10">
    <property type="entry name" value="Tetratricopeptide repeat domain"/>
    <property type="match status" value="3"/>
</dbReference>
<dbReference type="InterPro" id="IPR011990">
    <property type="entry name" value="TPR-like_helical_dom_sf"/>
</dbReference>
<feature type="repeat" description="PPR" evidence="3">
    <location>
        <begin position="318"/>
        <end position="352"/>
    </location>
</feature>
<sequence length="486" mass="53740">MKVVLICIRFFSSSVTESVTEGDVINDNKNDGGSSSIDELWKEGVDEVSSALDDVFDIGEINVESNAESGDGDVSGESLVGFLKWVVNEKNREVFSVTSRCLEVLVKAVCGELKKTGAYKLWDLVKEIGEKGDGVVTTKMLNALISLFSRLGKGMAGYEVFSKFEDLSCVTNADTYYYTIEALCRRSIYDNVGLVCEKMLSEGKLPDGGKVGSIMGFLCKGGMVKEAHSVYLSAKEKKVYPPQAAVNFLITSLCDRKKNDVDNVRLALKMLDDFTDEEKRKYAIKQYTCVIQALCRINDIDGAKSLLAKMIDAGPPPGNTVYNTIINGLCKSGDMADAIKIMRMMEDRGLKPDVFAYTVIMSGYAKGGEMEEAAKILTEAKKNHCKLTPVTYHTMIRGYCKLERFGKAVQLLEEMEEYGVQPKADEYNKLIQSLCLKAADWGMAQKLMEEMTKKGLHLNGITKSLIRAVQELEEETKVTKEASVET</sequence>
<feature type="repeat" description="PPR" evidence="3">
    <location>
        <begin position="388"/>
        <end position="422"/>
    </location>
</feature>
<comment type="similarity">
    <text evidence="1">Belongs to the PPR family. P subfamily.</text>
</comment>
<gene>
    <name evidence="4" type="ORF">CTI12_AA520780</name>
</gene>
<dbReference type="InterPro" id="IPR002885">
    <property type="entry name" value="PPR_rpt"/>
</dbReference>
<evidence type="ECO:0000256" key="2">
    <source>
        <dbReference type="ARBA" id="ARBA00022737"/>
    </source>
</evidence>
<dbReference type="InterPro" id="IPR050667">
    <property type="entry name" value="PPR-containing_protein"/>
</dbReference>
<dbReference type="STRING" id="35608.A0A2U1L7T1"/>
<organism evidence="4 5">
    <name type="scientific">Artemisia annua</name>
    <name type="common">Sweet wormwood</name>
    <dbReference type="NCBI Taxonomy" id="35608"/>
    <lineage>
        <taxon>Eukaryota</taxon>
        <taxon>Viridiplantae</taxon>
        <taxon>Streptophyta</taxon>
        <taxon>Embryophyta</taxon>
        <taxon>Tracheophyta</taxon>
        <taxon>Spermatophyta</taxon>
        <taxon>Magnoliopsida</taxon>
        <taxon>eudicotyledons</taxon>
        <taxon>Gunneridae</taxon>
        <taxon>Pentapetalae</taxon>
        <taxon>asterids</taxon>
        <taxon>campanulids</taxon>
        <taxon>Asterales</taxon>
        <taxon>Asteraceae</taxon>
        <taxon>Asteroideae</taxon>
        <taxon>Anthemideae</taxon>
        <taxon>Artemisiinae</taxon>
        <taxon>Artemisia</taxon>
    </lineage>
</organism>
<feature type="repeat" description="PPR" evidence="3">
    <location>
        <begin position="423"/>
        <end position="458"/>
    </location>
</feature>
<dbReference type="PANTHER" id="PTHR47939:SF10">
    <property type="entry name" value="PENTACOTRIPEPTIDE-REPEAT REGION OF PRORP DOMAIN-CONTAINING PROTEIN"/>
    <property type="match status" value="1"/>
</dbReference>
<dbReference type="PROSITE" id="PS51375">
    <property type="entry name" value="PPR"/>
    <property type="match status" value="5"/>
</dbReference>
<keyword evidence="2" id="KW-0677">Repeat</keyword>
<evidence type="ECO:0000256" key="3">
    <source>
        <dbReference type="PROSITE-ProRule" id="PRU00708"/>
    </source>
</evidence>
<feature type="repeat" description="PPR" evidence="3">
    <location>
        <begin position="283"/>
        <end position="317"/>
    </location>
</feature>
<reference evidence="4 5" key="1">
    <citation type="journal article" date="2018" name="Mol. Plant">
        <title>The genome of Artemisia annua provides insight into the evolution of Asteraceae family and artemisinin biosynthesis.</title>
        <authorList>
            <person name="Shen Q."/>
            <person name="Zhang L."/>
            <person name="Liao Z."/>
            <person name="Wang S."/>
            <person name="Yan T."/>
            <person name="Shi P."/>
            <person name="Liu M."/>
            <person name="Fu X."/>
            <person name="Pan Q."/>
            <person name="Wang Y."/>
            <person name="Lv Z."/>
            <person name="Lu X."/>
            <person name="Zhang F."/>
            <person name="Jiang W."/>
            <person name="Ma Y."/>
            <person name="Chen M."/>
            <person name="Hao X."/>
            <person name="Li L."/>
            <person name="Tang Y."/>
            <person name="Lv G."/>
            <person name="Zhou Y."/>
            <person name="Sun X."/>
            <person name="Brodelius P.E."/>
            <person name="Rose J.K.C."/>
            <person name="Tang K."/>
        </authorList>
    </citation>
    <scope>NUCLEOTIDE SEQUENCE [LARGE SCALE GENOMIC DNA]</scope>
    <source>
        <strain evidence="5">cv. Huhao1</strain>
        <tissue evidence="4">Leaf</tissue>
    </source>
</reference>
<protein>
    <submittedName>
        <fullName evidence="4">Tetratricopeptide repeat (TPR)-like superfamily protein</fullName>
    </submittedName>
</protein>
<dbReference type="Pfam" id="PF01535">
    <property type="entry name" value="PPR"/>
    <property type="match status" value="1"/>
</dbReference>